<evidence type="ECO:0000259" key="6">
    <source>
        <dbReference type="Pfam" id="PF00590"/>
    </source>
</evidence>
<dbReference type="CDD" id="cd11642">
    <property type="entry name" value="SUMT"/>
    <property type="match status" value="1"/>
</dbReference>
<evidence type="ECO:0000313" key="8">
    <source>
        <dbReference type="EMBL" id="SVB41389.1"/>
    </source>
</evidence>
<dbReference type="AlphaFoldDB" id="A0A382DTA5"/>
<protein>
    <recommendedName>
        <fullName evidence="1">uroporphyrinogen-III C-methyltransferase</fullName>
        <ecNumber evidence="1">2.1.1.107</ecNumber>
    </recommendedName>
</protein>
<dbReference type="Pfam" id="PF02602">
    <property type="entry name" value="HEM4"/>
    <property type="match status" value="1"/>
</dbReference>
<dbReference type="GO" id="GO:0004851">
    <property type="term" value="F:uroporphyrin-III C-methyltransferase activity"/>
    <property type="evidence" value="ECO:0007669"/>
    <property type="project" value="UniProtKB-EC"/>
</dbReference>
<dbReference type="SUPFAM" id="SSF69618">
    <property type="entry name" value="HemD-like"/>
    <property type="match status" value="1"/>
</dbReference>
<dbReference type="Gene3D" id="3.30.950.10">
    <property type="entry name" value="Methyltransferase, Cobalt-precorrin-4 Transmethylase, Domain 2"/>
    <property type="match status" value="1"/>
</dbReference>
<dbReference type="GO" id="GO:0019354">
    <property type="term" value="P:siroheme biosynthetic process"/>
    <property type="evidence" value="ECO:0007669"/>
    <property type="project" value="InterPro"/>
</dbReference>
<dbReference type="InterPro" id="IPR006366">
    <property type="entry name" value="CobA/CysG_C"/>
</dbReference>
<reference evidence="8" key="1">
    <citation type="submission" date="2018-05" db="EMBL/GenBank/DDBJ databases">
        <authorList>
            <person name="Lanie J.A."/>
            <person name="Ng W.-L."/>
            <person name="Kazmierczak K.M."/>
            <person name="Andrzejewski T.M."/>
            <person name="Davidsen T.M."/>
            <person name="Wayne K.J."/>
            <person name="Tettelin H."/>
            <person name="Glass J.I."/>
            <person name="Rusch D."/>
            <person name="Podicherti R."/>
            <person name="Tsui H.-C.T."/>
            <person name="Winkler M.E."/>
        </authorList>
    </citation>
    <scope>NUCLEOTIDE SEQUENCE</scope>
</reference>
<dbReference type="Gene3D" id="3.40.1010.10">
    <property type="entry name" value="Cobalt-precorrin-4 Transmethylase, Domain 1"/>
    <property type="match status" value="1"/>
</dbReference>
<dbReference type="FunFam" id="3.40.1010.10:FF:000001">
    <property type="entry name" value="Siroheme synthase"/>
    <property type="match status" value="1"/>
</dbReference>
<feature type="domain" description="Tetrapyrrole biosynthesis uroporphyrinogen III synthase" evidence="7">
    <location>
        <begin position="252"/>
        <end position="447"/>
    </location>
</feature>
<dbReference type="InterPro" id="IPR050161">
    <property type="entry name" value="Siro_Cobalamin_biosynth"/>
</dbReference>
<dbReference type="EC" id="2.1.1.107" evidence="1"/>
<evidence type="ECO:0000256" key="5">
    <source>
        <dbReference type="ARBA" id="ARBA00023244"/>
    </source>
</evidence>
<keyword evidence="2" id="KW-0489">Methyltransferase</keyword>
<evidence type="ECO:0000259" key="7">
    <source>
        <dbReference type="Pfam" id="PF02602"/>
    </source>
</evidence>
<evidence type="ECO:0000256" key="3">
    <source>
        <dbReference type="ARBA" id="ARBA00022679"/>
    </source>
</evidence>
<dbReference type="PROSITE" id="PS00840">
    <property type="entry name" value="SUMT_2"/>
    <property type="match status" value="1"/>
</dbReference>
<dbReference type="FunFam" id="3.30.950.10:FF:000001">
    <property type="entry name" value="Siroheme synthase"/>
    <property type="match status" value="1"/>
</dbReference>
<dbReference type="InterPro" id="IPR035996">
    <property type="entry name" value="4pyrrol_Methylase_sf"/>
</dbReference>
<proteinExistence type="predicted"/>
<dbReference type="InterPro" id="IPR003754">
    <property type="entry name" value="4pyrrol_synth_uPrphyn_synth"/>
</dbReference>
<dbReference type="GO" id="GO:0032259">
    <property type="term" value="P:methylation"/>
    <property type="evidence" value="ECO:0007669"/>
    <property type="project" value="UniProtKB-KW"/>
</dbReference>
<organism evidence="8">
    <name type="scientific">marine metagenome</name>
    <dbReference type="NCBI Taxonomy" id="408172"/>
    <lineage>
        <taxon>unclassified sequences</taxon>
        <taxon>metagenomes</taxon>
        <taxon>ecological metagenomes</taxon>
    </lineage>
</organism>
<dbReference type="InterPro" id="IPR014777">
    <property type="entry name" value="4pyrrole_Mease_sub1"/>
</dbReference>
<name>A0A382DTA5_9ZZZZ</name>
<gene>
    <name evidence="8" type="ORF">METZ01_LOCUS194243</name>
</gene>
<evidence type="ECO:0000256" key="1">
    <source>
        <dbReference type="ARBA" id="ARBA00012162"/>
    </source>
</evidence>
<dbReference type="EMBL" id="UINC01040887">
    <property type="protein sequence ID" value="SVB41389.1"/>
    <property type="molecule type" value="Genomic_DNA"/>
</dbReference>
<keyword evidence="4" id="KW-0949">S-adenosyl-L-methionine</keyword>
<dbReference type="InterPro" id="IPR003043">
    <property type="entry name" value="Uropor_MeTrfase_CS"/>
</dbReference>
<dbReference type="NCBIfam" id="NF004790">
    <property type="entry name" value="PRK06136.1"/>
    <property type="match status" value="1"/>
</dbReference>
<dbReference type="NCBIfam" id="TIGR01469">
    <property type="entry name" value="cobA_cysG_Cterm"/>
    <property type="match status" value="1"/>
</dbReference>
<feature type="domain" description="Tetrapyrrole methylase" evidence="6">
    <location>
        <begin position="2"/>
        <end position="199"/>
    </location>
</feature>
<dbReference type="GO" id="GO:0004852">
    <property type="term" value="F:uroporphyrinogen-III synthase activity"/>
    <property type="evidence" value="ECO:0007669"/>
    <property type="project" value="InterPro"/>
</dbReference>
<dbReference type="Pfam" id="PF00590">
    <property type="entry name" value="TP_methylase"/>
    <property type="match status" value="1"/>
</dbReference>
<keyword evidence="3" id="KW-0808">Transferase</keyword>
<dbReference type="InterPro" id="IPR036108">
    <property type="entry name" value="4pyrrol_syn_uPrphyn_synt_sf"/>
</dbReference>
<dbReference type="SUPFAM" id="SSF53790">
    <property type="entry name" value="Tetrapyrrole methylase"/>
    <property type="match status" value="1"/>
</dbReference>
<evidence type="ECO:0000256" key="2">
    <source>
        <dbReference type="ARBA" id="ARBA00022603"/>
    </source>
</evidence>
<accession>A0A382DTA5</accession>
<dbReference type="Gene3D" id="3.40.50.10090">
    <property type="match status" value="2"/>
</dbReference>
<dbReference type="PANTHER" id="PTHR45790:SF3">
    <property type="entry name" value="S-ADENOSYL-L-METHIONINE-DEPENDENT UROPORPHYRINOGEN III METHYLTRANSFERASE, CHLOROPLASTIC"/>
    <property type="match status" value="1"/>
</dbReference>
<evidence type="ECO:0000256" key="4">
    <source>
        <dbReference type="ARBA" id="ARBA00022691"/>
    </source>
</evidence>
<dbReference type="PANTHER" id="PTHR45790">
    <property type="entry name" value="SIROHEME SYNTHASE-RELATED"/>
    <property type="match status" value="1"/>
</dbReference>
<dbReference type="InterPro" id="IPR000878">
    <property type="entry name" value="4pyrrol_Mease"/>
</dbReference>
<dbReference type="InterPro" id="IPR014776">
    <property type="entry name" value="4pyrrole_Mease_sub2"/>
</dbReference>
<keyword evidence="5" id="KW-0627">Porphyrin biosynthesis</keyword>
<sequence length="447" mass="47307">MLTIRGREVLSLADVVVHDRLVGRRIIESIPAETKITDVGKRPGGSGLTQNEINRLIISEASLGLKVVRLKGGDPFVFGRGGEEAIALAESGIPFEIVPGVTSAIAAPASAGIPVTHRGYAASFTVVTASEDFSNQGSSVNWEYIASGNQTIVVLMGSKQIGTIAKRLIKGGRQPDTPAAVIQSATLPTQKEVIGTLVDIERRACLAGLTSPSTFIVGEVVNISQIISIKSSLPLYGKRILVTRSRAQAGSLTKMLTELGAVSVEIPVIASDQPDDFNELDSAISQLARFQWLVLASVTAVEFFFDRLKHLSLDTRHLSNVKVASIGPATRQALKDRGIEPDFVPDRAISSSLVEGFKTEGIRDCAVLLPSPEKSPDTIRKGLTGLGCDVTRVTAYKTTMPEGSESLVSSALKEGIDMVTFTSSSTVTNLISIVGGVIDSKVSVACI</sequence>
<feature type="non-terminal residue" evidence="8">
    <location>
        <position position="447"/>
    </location>
</feature>
<dbReference type="CDD" id="cd06578">
    <property type="entry name" value="HemD"/>
    <property type="match status" value="1"/>
</dbReference>